<dbReference type="RefSeq" id="WP_315624018.1">
    <property type="nucleotide sequence ID" value="NZ_JAUHMF010000001.1"/>
</dbReference>
<dbReference type="PANTHER" id="PTHR43574">
    <property type="entry name" value="EPIMERASE-RELATED"/>
    <property type="match status" value="1"/>
</dbReference>
<reference evidence="3 4" key="1">
    <citation type="submission" date="2023-07" db="EMBL/GenBank/DDBJ databases">
        <title>Novel species of Thermanaerothrix with wide hydrolytic capabilities.</title>
        <authorList>
            <person name="Zayulina K.S."/>
            <person name="Podosokorskaya O.A."/>
            <person name="Elcheninov A.G."/>
        </authorList>
    </citation>
    <scope>NUCLEOTIDE SEQUENCE [LARGE SCALE GENOMIC DNA]</scope>
    <source>
        <strain evidence="3 4">4228-RoL</strain>
    </source>
</reference>
<dbReference type="InterPro" id="IPR036291">
    <property type="entry name" value="NAD(P)-bd_dom_sf"/>
</dbReference>
<keyword evidence="1" id="KW-0520">NAD</keyword>
<evidence type="ECO:0000313" key="3">
    <source>
        <dbReference type="EMBL" id="MDT8897365.1"/>
    </source>
</evidence>
<dbReference type="InterPro" id="IPR016040">
    <property type="entry name" value="NAD(P)-bd_dom"/>
</dbReference>
<organism evidence="3 4">
    <name type="scientific">Thermanaerothrix solaris</name>
    <dbReference type="NCBI Taxonomy" id="3058434"/>
    <lineage>
        <taxon>Bacteria</taxon>
        <taxon>Bacillati</taxon>
        <taxon>Chloroflexota</taxon>
        <taxon>Anaerolineae</taxon>
        <taxon>Anaerolineales</taxon>
        <taxon>Anaerolineaceae</taxon>
        <taxon>Thermanaerothrix</taxon>
    </lineage>
</organism>
<keyword evidence="4" id="KW-1185">Reference proteome</keyword>
<dbReference type="PRINTS" id="PR01713">
    <property type="entry name" value="NUCEPIMERASE"/>
</dbReference>
<dbReference type="EMBL" id="JAUHMF010000001">
    <property type="protein sequence ID" value="MDT8897365.1"/>
    <property type="molecule type" value="Genomic_DNA"/>
</dbReference>
<feature type="domain" description="NAD(P)-binding" evidence="2">
    <location>
        <begin position="5"/>
        <end position="307"/>
    </location>
</feature>
<name>A0ABU3NKI7_9CHLR</name>
<dbReference type="Gene3D" id="3.90.25.10">
    <property type="entry name" value="UDP-galactose 4-epimerase, domain 1"/>
    <property type="match status" value="1"/>
</dbReference>
<comment type="caution">
    <text evidence="3">The sequence shown here is derived from an EMBL/GenBank/DDBJ whole genome shotgun (WGS) entry which is preliminary data.</text>
</comment>
<protein>
    <submittedName>
        <fullName evidence="3">SDR family NAD(P)-dependent oxidoreductase</fullName>
    </submittedName>
</protein>
<dbReference type="Pfam" id="PF16363">
    <property type="entry name" value="GDP_Man_Dehyd"/>
    <property type="match status" value="1"/>
</dbReference>
<dbReference type="Proteomes" id="UP001254165">
    <property type="component" value="Unassembled WGS sequence"/>
</dbReference>
<accession>A0ABU3NKI7</accession>
<gene>
    <name evidence="3" type="ORF">QYE77_03735</name>
</gene>
<evidence type="ECO:0000259" key="2">
    <source>
        <dbReference type="Pfam" id="PF16363"/>
    </source>
</evidence>
<evidence type="ECO:0000256" key="1">
    <source>
        <dbReference type="ARBA" id="ARBA00023027"/>
    </source>
</evidence>
<dbReference type="Gene3D" id="3.40.50.720">
    <property type="entry name" value="NAD(P)-binding Rossmann-like Domain"/>
    <property type="match status" value="1"/>
</dbReference>
<sequence length="325" mass="36815">MKRYLLTGAAGFIGARVGELLLEKGVEVVGIDNLNDAYDVRLKNWRLERLKKRANFHFLHLDIRDREALDEVFTRFVPFDAVINLAARAGVPYSVSDPWVYFETNVTGTLNLLEASRRFGVVKFVLASTSSLYGVMNPMPFREDADTSHPLSPYAASKKAAETLCYTYHHLYGLDVTVFRYFTVYGPAGRPDMSLFRFCQWIAEGRPLHLYGDGSFSRDFTYVDDIAHGTLLGLKPMGYEVINLGSDQPHTMREAITILEKALGKPAQIEYHPPQAVDMPATWADITKARNLLGWEPKISLEEGLNRLVQWYLAERSWASQIQTV</sequence>
<proteinExistence type="predicted"/>
<evidence type="ECO:0000313" key="4">
    <source>
        <dbReference type="Proteomes" id="UP001254165"/>
    </source>
</evidence>
<dbReference type="SUPFAM" id="SSF51735">
    <property type="entry name" value="NAD(P)-binding Rossmann-fold domains"/>
    <property type="match status" value="1"/>
</dbReference>